<name>B4MWJ1_DROWI</name>
<dbReference type="InterPro" id="IPR045149">
    <property type="entry name" value="OS-9-like"/>
</dbReference>
<evidence type="ECO:0000256" key="3">
    <source>
        <dbReference type="ARBA" id="ARBA00022737"/>
    </source>
</evidence>
<protein>
    <recommendedName>
        <fullName evidence="7">Endoplasmic reticulum lectin 1</fullName>
    </recommendedName>
    <alternativeName>
        <fullName evidence="8">ER lectin</fullName>
    </alternativeName>
</protein>
<dbReference type="GO" id="GO:0030968">
    <property type="term" value="P:endoplasmic reticulum unfolded protein response"/>
    <property type="evidence" value="ECO:0007669"/>
    <property type="project" value="InterPro"/>
</dbReference>
<dbReference type="KEGG" id="dwi:6642666"/>
<dbReference type="PhylomeDB" id="B4MWJ1"/>
<evidence type="ECO:0000256" key="1">
    <source>
        <dbReference type="ARBA" id="ARBA00004319"/>
    </source>
</evidence>
<evidence type="ECO:0000259" key="11">
    <source>
        <dbReference type="PROSITE" id="PS51914"/>
    </source>
</evidence>
<keyword evidence="4" id="KW-0256">Endoplasmic reticulum</keyword>
<evidence type="ECO:0000256" key="2">
    <source>
        <dbReference type="ARBA" id="ARBA00022729"/>
    </source>
</evidence>
<dbReference type="Gene3D" id="2.70.130.10">
    <property type="entry name" value="Mannose-6-phosphate receptor binding domain"/>
    <property type="match status" value="2"/>
</dbReference>
<proteinExistence type="predicted"/>
<dbReference type="AlphaFoldDB" id="B4MWJ1"/>
<dbReference type="eggNOG" id="KOG3394">
    <property type="taxonomic scope" value="Eukaryota"/>
</dbReference>
<evidence type="ECO:0000256" key="5">
    <source>
        <dbReference type="ARBA" id="ARBA00023157"/>
    </source>
</evidence>
<feature type="compositionally biased region" description="Low complexity" evidence="9">
    <location>
        <begin position="511"/>
        <end position="529"/>
    </location>
</feature>
<keyword evidence="3" id="KW-0677">Repeat</keyword>
<dbReference type="GO" id="GO:0005788">
    <property type="term" value="C:endoplasmic reticulum lumen"/>
    <property type="evidence" value="ECO:0007669"/>
    <property type="project" value="UniProtKB-SubCell"/>
</dbReference>
<dbReference type="SMR" id="B4MWJ1"/>
<dbReference type="OMA" id="HGKDDIY"/>
<feature type="chain" id="PRO_5002818766" description="Endoplasmic reticulum lectin 1" evidence="10">
    <location>
        <begin position="22"/>
        <end position="537"/>
    </location>
</feature>
<organism evidence="12 13">
    <name type="scientific">Drosophila willistoni</name>
    <name type="common">Fruit fly</name>
    <dbReference type="NCBI Taxonomy" id="7260"/>
    <lineage>
        <taxon>Eukaryota</taxon>
        <taxon>Metazoa</taxon>
        <taxon>Ecdysozoa</taxon>
        <taxon>Arthropoda</taxon>
        <taxon>Hexapoda</taxon>
        <taxon>Insecta</taxon>
        <taxon>Pterygota</taxon>
        <taxon>Neoptera</taxon>
        <taxon>Endopterygota</taxon>
        <taxon>Diptera</taxon>
        <taxon>Brachycera</taxon>
        <taxon>Muscomorpha</taxon>
        <taxon>Ephydroidea</taxon>
        <taxon>Drosophilidae</taxon>
        <taxon>Drosophila</taxon>
        <taxon>Sophophora</taxon>
    </lineage>
</organism>
<evidence type="ECO:0000256" key="7">
    <source>
        <dbReference type="ARBA" id="ARBA00041108"/>
    </source>
</evidence>
<evidence type="ECO:0000256" key="8">
    <source>
        <dbReference type="ARBA" id="ARBA00041661"/>
    </source>
</evidence>
<dbReference type="InterPro" id="IPR009011">
    <property type="entry name" value="Man6P_isomerase_rcpt-bd_dom_sf"/>
</dbReference>
<dbReference type="InterPro" id="IPR044865">
    <property type="entry name" value="MRH_dom"/>
</dbReference>
<dbReference type="Pfam" id="PF07915">
    <property type="entry name" value="PRKCSH"/>
    <property type="match status" value="2"/>
</dbReference>
<keyword evidence="13" id="KW-1185">Reference proteome</keyword>
<reference evidence="12 13" key="1">
    <citation type="journal article" date="2007" name="Nature">
        <title>Evolution of genes and genomes on the Drosophila phylogeny.</title>
        <authorList>
            <consortium name="Drosophila 12 Genomes Consortium"/>
            <person name="Clark A.G."/>
            <person name="Eisen M.B."/>
            <person name="Smith D.R."/>
            <person name="Bergman C.M."/>
            <person name="Oliver B."/>
            <person name="Markow T.A."/>
            <person name="Kaufman T.C."/>
            <person name="Kellis M."/>
            <person name="Gelbart W."/>
            <person name="Iyer V.N."/>
            <person name="Pollard D.A."/>
            <person name="Sackton T.B."/>
            <person name="Larracuente A.M."/>
            <person name="Singh N.D."/>
            <person name="Abad J.P."/>
            <person name="Abt D.N."/>
            <person name="Adryan B."/>
            <person name="Aguade M."/>
            <person name="Akashi H."/>
            <person name="Anderson W.W."/>
            <person name="Aquadro C.F."/>
            <person name="Ardell D.H."/>
            <person name="Arguello R."/>
            <person name="Artieri C.G."/>
            <person name="Barbash D.A."/>
            <person name="Barker D."/>
            <person name="Barsanti P."/>
            <person name="Batterham P."/>
            <person name="Batzoglou S."/>
            <person name="Begun D."/>
            <person name="Bhutkar A."/>
            <person name="Blanco E."/>
            <person name="Bosak S.A."/>
            <person name="Bradley R.K."/>
            <person name="Brand A.D."/>
            <person name="Brent M.R."/>
            <person name="Brooks A.N."/>
            <person name="Brown R.H."/>
            <person name="Butlin R.K."/>
            <person name="Caggese C."/>
            <person name="Calvi B.R."/>
            <person name="Bernardo de Carvalho A."/>
            <person name="Caspi A."/>
            <person name="Castrezana S."/>
            <person name="Celniker S.E."/>
            <person name="Chang J.L."/>
            <person name="Chapple C."/>
            <person name="Chatterji S."/>
            <person name="Chinwalla A."/>
            <person name="Civetta A."/>
            <person name="Clifton S.W."/>
            <person name="Comeron J.M."/>
            <person name="Costello J.C."/>
            <person name="Coyne J.A."/>
            <person name="Daub J."/>
            <person name="David R.G."/>
            <person name="Delcher A.L."/>
            <person name="Delehaunty K."/>
            <person name="Do C.B."/>
            <person name="Ebling H."/>
            <person name="Edwards K."/>
            <person name="Eickbush T."/>
            <person name="Evans J.D."/>
            <person name="Filipski A."/>
            <person name="Findeiss S."/>
            <person name="Freyhult E."/>
            <person name="Fulton L."/>
            <person name="Fulton R."/>
            <person name="Garcia A.C."/>
            <person name="Gardiner A."/>
            <person name="Garfield D.A."/>
            <person name="Garvin B.E."/>
            <person name="Gibson G."/>
            <person name="Gilbert D."/>
            <person name="Gnerre S."/>
            <person name="Godfrey J."/>
            <person name="Good R."/>
            <person name="Gotea V."/>
            <person name="Gravely B."/>
            <person name="Greenberg A.J."/>
            <person name="Griffiths-Jones S."/>
            <person name="Gross S."/>
            <person name="Guigo R."/>
            <person name="Gustafson E.A."/>
            <person name="Haerty W."/>
            <person name="Hahn M.W."/>
            <person name="Halligan D.L."/>
            <person name="Halpern A.L."/>
            <person name="Halter G.M."/>
            <person name="Han M.V."/>
            <person name="Heger A."/>
            <person name="Hillier L."/>
            <person name="Hinrichs A.S."/>
            <person name="Holmes I."/>
            <person name="Hoskins R.A."/>
            <person name="Hubisz M.J."/>
            <person name="Hultmark D."/>
            <person name="Huntley M.A."/>
            <person name="Jaffe D.B."/>
            <person name="Jagadeeshan S."/>
            <person name="Jeck W.R."/>
            <person name="Johnson J."/>
            <person name="Jones C.D."/>
            <person name="Jordan W.C."/>
            <person name="Karpen G.H."/>
            <person name="Kataoka E."/>
            <person name="Keightley P.D."/>
            <person name="Kheradpour P."/>
            <person name="Kirkness E.F."/>
            <person name="Koerich L.B."/>
            <person name="Kristiansen K."/>
            <person name="Kudrna D."/>
            <person name="Kulathinal R.J."/>
            <person name="Kumar S."/>
            <person name="Kwok R."/>
            <person name="Lander E."/>
            <person name="Langley C.H."/>
            <person name="Lapoint R."/>
            <person name="Lazzaro B.P."/>
            <person name="Lee S.J."/>
            <person name="Levesque L."/>
            <person name="Li R."/>
            <person name="Lin C.F."/>
            <person name="Lin M.F."/>
            <person name="Lindblad-Toh K."/>
            <person name="Llopart A."/>
            <person name="Long M."/>
            <person name="Low L."/>
            <person name="Lozovsky E."/>
            <person name="Lu J."/>
            <person name="Luo M."/>
            <person name="Machado C.A."/>
            <person name="Makalowski W."/>
            <person name="Marzo M."/>
            <person name="Matsuda M."/>
            <person name="Matzkin L."/>
            <person name="McAllister B."/>
            <person name="McBride C.S."/>
            <person name="McKernan B."/>
            <person name="McKernan K."/>
            <person name="Mendez-Lago M."/>
            <person name="Minx P."/>
            <person name="Mollenhauer M.U."/>
            <person name="Montooth K."/>
            <person name="Mount S.M."/>
            <person name="Mu X."/>
            <person name="Myers E."/>
            <person name="Negre B."/>
            <person name="Newfeld S."/>
            <person name="Nielsen R."/>
            <person name="Noor M.A."/>
            <person name="O'Grady P."/>
            <person name="Pachter L."/>
            <person name="Papaceit M."/>
            <person name="Parisi M.J."/>
            <person name="Parisi M."/>
            <person name="Parts L."/>
            <person name="Pedersen J.S."/>
            <person name="Pesole G."/>
            <person name="Phillippy A.M."/>
            <person name="Ponting C.P."/>
            <person name="Pop M."/>
            <person name="Porcelli D."/>
            <person name="Powell J.R."/>
            <person name="Prohaska S."/>
            <person name="Pruitt K."/>
            <person name="Puig M."/>
            <person name="Quesneville H."/>
            <person name="Ram K.R."/>
            <person name="Rand D."/>
            <person name="Rasmussen M.D."/>
            <person name="Reed L.K."/>
            <person name="Reenan R."/>
            <person name="Reily A."/>
            <person name="Remington K.A."/>
            <person name="Rieger T.T."/>
            <person name="Ritchie M.G."/>
            <person name="Robin C."/>
            <person name="Rogers Y.H."/>
            <person name="Rohde C."/>
            <person name="Rozas J."/>
            <person name="Rubenfield M.J."/>
            <person name="Ruiz A."/>
            <person name="Russo S."/>
            <person name="Salzberg S.L."/>
            <person name="Sanchez-Gracia A."/>
            <person name="Saranga D.J."/>
            <person name="Sato H."/>
            <person name="Schaeffer S.W."/>
            <person name="Schatz M.C."/>
            <person name="Schlenke T."/>
            <person name="Schwartz R."/>
            <person name="Segarra C."/>
            <person name="Singh R.S."/>
            <person name="Sirot L."/>
            <person name="Sirota M."/>
            <person name="Sisneros N.B."/>
            <person name="Smith C.D."/>
            <person name="Smith T.F."/>
            <person name="Spieth J."/>
            <person name="Stage D.E."/>
            <person name="Stark A."/>
            <person name="Stephan W."/>
            <person name="Strausberg R.L."/>
            <person name="Strempel S."/>
            <person name="Sturgill D."/>
            <person name="Sutton G."/>
            <person name="Sutton G.G."/>
            <person name="Tao W."/>
            <person name="Teichmann S."/>
            <person name="Tobari Y.N."/>
            <person name="Tomimura Y."/>
            <person name="Tsolas J.M."/>
            <person name="Valente V.L."/>
            <person name="Venter E."/>
            <person name="Venter J.C."/>
            <person name="Vicario S."/>
            <person name="Vieira F.G."/>
            <person name="Vilella A.J."/>
            <person name="Villasante A."/>
            <person name="Walenz B."/>
            <person name="Wang J."/>
            <person name="Wasserman M."/>
            <person name="Watts T."/>
            <person name="Wilson D."/>
            <person name="Wilson R.K."/>
            <person name="Wing R.A."/>
            <person name="Wolfner M.F."/>
            <person name="Wong A."/>
            <person name="Wong G.K."/>
            <person name="Wu C.I."/>
            <person name="Wu G."/>
            <person name="Yamamoto D."/>
            <person name="Yang H.P."/>
            <person name="Yang S.P."/>
            <person name="Yorke J.A."/>
            <person name="Yoshida K."/>
            <person name="Zdobnov E."/>
            <person name="Zhang P."/>
            <person name="Zhang Y."/>
            <person name="Zimin A.V."/>
            <person name="Baldwin J."/>
            <person name="Abdouelleil A."/>
            <person name="Abdulkadir J."/>
            <person name="Abebe A."/>
            <person name="Abera B."/>
            <person name="Abreu J."/>
            <person name="Acer S.C."/>
            <person name="Aftuck L."/>
            <person name="Alexander A."/>
            <person name="An P."/>
            <person name="Anderson E."/>
            <person name="Anderson S."/>
            <person name="Arachi H."/>
            <person name="Azer M."/>
            <person name="Bachantsang P."/>
            <person name="Barry A."/>
            <person name="Bayul T."/>
            <person name="Berlin A."/>
            <person name="Bessette D."/>
            <person name="Bloom T."/>
            <person name="Blye J."/>
            <person name="Boguslavskiy L."/>
            <person name="Bonnet C."/>
            <person name="Boukhgalter B."/>
            <person name="Bourzgui I."/>
            <person name="Brown A."/>
            <person name="Cahill P."/>
            <person name="Channer S."/>
            <person name="Cheshatsang Y."/>
            <person name="Chuda L."/>
            <person name="Citroen M."/>
            <person name="Collymore A."/>
            <person name="Cooke P."/>
            <person name="Costello M."/>
            <person name="D'Aco K."/>
            <person name="Daza R."/>
            <person name="De Haan G."/>
            <person name="DeGray S."/>
            <person name="DeMaso C."/>
            <person name="Dhargay N."/>
            <person name="Dooley K."/>
            <person name="Dooley E."/>
            <person name="Doricent M."/>
            <person name="Dorje P."/>
            <person name="Dorjee K."/>
            <person name="Dupes A."/>
            <person name="Elong R."/>
            <person name="Falk J."/>
            <person name="Farina A."/>
            <person name="Faro S."/>
            <person name="Ferguson D."/>
            <person name="Fisher S."/>
            <person name="Foley C.D."/>
            <person name="Franke A."/>
            <person name="Friedrich D."/>
            <person name="Gadbois L."/>
            <person name="Gearin G."/>
            <person name="Gearin C.R."/>
            <person name="Giannoukos G."/>
            <person name="Goode T."/>
            <person name="Graham J."/>
            <person name="Grandbois E."/>
            <person name="Grewal S."/>
            <person name="Gyaltsen K."/>
            <person name="Hafez N."/>
            <person name="Hagos B."/>
            <person name="Hall J."/>
            <person name="Henson C."/>
            <person name="Hollinger A."/>
            <person name="Honan T."/>
            <person name="Huard M.D."/>
            <person name="Hughes L."/>
            <person name="Hurhula B."/>
            <person name="Husby M.E."/>
            <person name="Kamat A."/>
            <person name="Kanga B."/>
            <person name="Kashin S."/>
            <person name="Khazanovich D."/>
            <person name="Kisner P."/>
            <person name="Lance K."/>
            <person name="Lara M."/>
            <person name="Lee W."/>
            <person name="Lennon N."/>
            <person name="Letendre F."/>
            <person name="LeVine R."/>
            <person name="Lipovsky A."/>
            <person name="Liu X."/>
            <person name="Liu J."/>
            <person name="Liu S."/>
            <person name="Lokyitsang T."/>
            <person name="Lokyitsang Y."/>
            <person name="Lubonja R."/>
            <person name="Lui A."/>
            <person name="MacDonald P."/>
            <person name="Magnisalis V."/>
            <person name="Maru K."/>
            <person name="Matthews C."/>
            <person name="McCusker W."/>
            <person name="McDonough S."/>
            <person name="Mehta T."/>
            <person name="Meldrim J."/>
            <person name="Meneus L."/>
            <person name="Mihai O."/>
            <person name="Mihalev A."/>
            <person name="Mihova T."/>
            <person name="Mittelman R."/>
            <person name="Mlenga V."/>
            <person name="Montmayeur A."/>
            <person name="Mulrain L."/>
            <person name="Navidi A."/>
            <person name="Naylor J."/>
            <person name="Negash T."/>
            <person name="Nguyen T."/>
            <person name="Nguyen N."/>
            <person name="Nicol R."/>
            <person name="Norbu C."/>
            <person name="Norbu N."/>
            <person name="Novod N."/>
            <person name="O'Neill B."/>
            <person name="Osman S."/>
            <person name="Markiewicz E."/>
            <person name="Oyono O.L."/>
            <person name="Patti C."/>
            <person name="Phunkhang P."/>
            <person name="Pierre F."/>
            <person name="Priest M."/>
            <person name="Raghuraman S."/>
            <person name="Rege F."/>
            <person name="Reyes R."/>
            <person name="Rise C."/>
            <person name="Rogov P."/>
            <person name="Ross K."/>
            <person name="Ryan E."/>
            <person name="Settipalli S."/>
            <person name="Shea T."/>
            <person name="Sherpa N."/>
            <person name="Shi L."/>
            <person name="Shih D."/>
            <person name="Sparrow T."/>
            <person name="Spaulding J."/>
            <person name="Stalker J."/>
            <person name="Stange-Thomann N."/>
            <person name="Stavropoulos S."/>
            <person name="Stone C."/>
            <person name="Strader C."/>
            <person name="Tesfaye S."/>
            <person name="Thomson T."/>
            <person name="Thoulutsang Y."/>
            <person name="Thoulutsang D."/>
            <person name="Topham K."/>
            <person name="Topping I."/>
            <person name="Tsamla T."/>
            <person name="Vassiliev H."/>
            <person name="Vo A."/>
            <person name="Wangchuk T."/>
            <person name="Wangdi T."/>
            <person name="Weiand M."/>
            <person name="Wilkinson J."/>
            <person name="Wilson A."/>
            <person name="Yadav S."/>
            <person name="Young G."/>
            <person name="Yu Q."/>
            <person name="Zembek L."/>
            <person name="Zhong D."/>
            <person name="Zimmer A."/>
            <person name="Zwirko Z."/>
            <person name="Jaffe D.B."/>
            <person name="Alvarez P."/>
            <person name="Brockman W."/>
            <person name="Butler J."/>
            <person name="Chin C."/>
            <person name="Gnerre S."/>
            <person name="Grabherr M."/>
            <person name="Kleber M."/>
            <person name="Mauceli E."/>
            <person name="MacCallum I."/>
        </authorList>
    </citation>
    <scope>NUCLEOTIDE SEQUENCE [LARGE SCALE GENOMIC DNA]</scope>
    <source>
        <strain evidence="13">Tucson 14030-0811.24</strain>
    </source>
</reference>
<feature type="region of interest" description="Disordered" evidence="9">
    <location>
        <begin position="505"/>
        <end position="537"/>
    </location>
</feature>
<dbReference type="HOGENOM" id="CLU_048035_1_0_1"/>
<dbReference type="SUPFAM" id="SSF50911">
    <property type="entry name" value="Mannose 6-phosphate receptor domain"/>
    <property type="match status" value="1"/>
</dbReference>
<keyword evidence="2 10" id="KW-0732">Signal</keyword>
<evidence type="ECO:0000256" key="4">
    <source>
        <dbReference type="ARBA" id="ARBA00022824"/>
    </source>
</evidence>
<dbReference type="OrthoDB" id="239053at2759"/>
<feature type="domain" description="MRH" evidence="11">
    <location>
        <begin position="99"/>
        <end position="234"/>
    </location>
</feature>
<dbReference type="STRING" id="7260.B4MWJ1"/>
<dbReference type="FunFam" id="2.70.130.10:FF:000001">
    <property type="entry name" value="Endoplasmic reticulum lectin 1"/>
    <property type="match status" value="1"/>
</dbReference>
<dbReference type="PROSITE" id="PS51914">
    <property type="entry name" value="MRH"/>
    <property type="match status" value="2"/>
</dbReference>
<evidence type="ECO:0000256" key="6">
    <source>
        <dbReference type="ARBA" id="ARBA00037585"/>
    </source>
</evidence>
<feature type="domain" description="MRH" evidence="11">
    <location>
        <begin position="362"/>
        <end position="485"/>
    </location>
</feature>
<accession>B4MWJ1</accession>
<sequence length="537" mass="61079">MKVVHLLICLVAAIIDVAVVAHEAKDFDDSILYKIEFAVPELLGSGEPDLSNQLRTFYTQDKEKYECLIPTLEKPKEEEKSDKPELSPITLLQPIFSAPTCSYRIEAYWSYEICHGHHVRQYHEEREGKNVKFQEYYLGKWNEEKTELLTKSWDAERQSGAKPKYKTLRIDNTRYPYFEMEFTDGTMCDIIDAPRTTMVRYVCYPHGKDDIYSFKETSSCNYEAIILTSSLCAIPGFHAEETKELSIKCFNSDSEPHKPLGMLRWELSEWAESENDLLFSKEKDSAKAPAKLWPKADGDMVTFKYSGDVDKIIMELMANGDIEVDNDYQQHLLSRAMAAASSGTGPTATNDLTPIRDFISGKNCLTGGNGWWKYEFCYGRHVRQFHKDKNSEVELFLGYFSEESHRQWVNLNPDKGSRRPAFTSSIWHHYEKGTHCDRTNAPREVDVKLTCIPVTTSGTAVSMYLLEPKTCQYILVVESPIICDLMQYADVYGLVKPESLQKVIAGDKETSSSSPSSPAVAPESPATPENVPEQIRA</sequence>
<comment type="subcellular location">
    <subcellularLocation>
        <location evidence="1">Endoplasmic reticulum lumen</location>
    </subcellularLocation>
</comment>
<evidence type="ECO:0000256" key="9">
    <source>
        <dbReference type="SAM" id="MobiDB-lite"/>
    </source>
</evidence>
<gene>
    <name evidence="12" type="primary">Dwil\GK14829</name>
    <name evidence="12" type="ORF">Dwil_GK14829</name>
</gene>
<dbReference type="Proteomes" id="UP000007798">
    <property type="component" value="Unassembled WGS sequence"/>
</dbReference>
<comment type="function">
    <text evidence="6">Probable lectin that binds selectively to improperly folded lumenal proteins. May function in endoplasmic reticulum quality control and endoplasmic reticulum-associated degradation (ERAD) of both non-glycosylated proteins and glycoproteins.</text>
</comment>
<dbReference type="FunCoup" id="B4MWJ1">
    <property type="interactions" value="1874"/>
</dbReference>
<keyword evidence="5" id="KW-1015">Disulfide bond</keyword>
<dbReference type="InParanoid" id="B4MWJ1"/>
<dbReference type="GO" id="GO:0030970">
    <property type="term" value="P:retrograde protein transport, ER to cytosol"/>
    <property type="evidence" value="ECO:0007669"/>
    <property type="project" value="TreeGrafter"/>
</dbReference>
<dbReference type="FunFam" id="2.70.130.10:FF:000003">
    <property type="entry name" value="Endoplasmic reticulum lectin 1"/>
    <property type="match status" value="1"/>
</dbReference>
<feature type="signal peptide" evidence="10">
    <location>
        <begin position="1"/>
        <end position="21"/>
    </location>
</feature>
<evidence type="ECO:0000256" key="10">
    <source>
        <dbReference type="SAM" id="SignalP"/>
    </source>
</evidence>
<evidence type="ECO:0000313" key="13">
    <source>
        <dbReference type="Proteomes" id="UP000007798"/>
    </source>
</evidence>
<dbReference type="EMBL" id="CH963857">
    <property type="protein sequence ID" value="EDW76132.1"/>
    <property type="molecule type" value="Genomic_DNA"/>
</dbReference>
<dbReference type="InterPro" id="IPR012913">
    <property type="entry name" value="OS9-like_dom"/>
</dbReference>
<dbReference type="PANTHER" id="PTHR15414:SF0">
    <property type="entry name" value="ENDOPLASMIC RETICULUM LECTIN 1"/>
    <property type="match status" value="1"/>
</dbReference>
<evidence type="ECO:0000313" key="12">
    <source>
        <dbReference type="EMBL" id="EDW76132.1"/>
    </source>
</evidence>
<dbReference type="PANTHER" id="PTHR15414">
    <property type="entry name" value="OS-9-RELATED"/>
    <property type="match status" value="1"/>
</dbReference>